<dbReference type="AlphaFoldDB" id="A0A5J4P3S0"/>
<protein>
    <recommendedName>
        <fullName evidence="1">Transposase IS204/IS1001/IS1096/IS1165 DDE domain-containing protein</fullName>
    </recommendedName>
</protein>
<feature type="non-terminal residue" evidence="2">
    <location>
        <position position="1"/>
    </location>
</feature>
<evidence type="ECO:0000259" key="1">
    <source>
        <dbReference type="Pfam" id="PF01610"/>
    </source>
</evidence>
<proteinExistence type="predicted"/>
<dbReference type="InterPro" id="IPR047951">
    <property type="entry name" value="Transpos_ISL3"/>
</dbReference>
<feature type="non-terminal residue" evidence="2">
    <location>
        <position position="167"/>
    </location>
</feature>
<accession>A0A5J4P3S0</accession>
<gene>
    <name evidence="2" type="ORF">EZS27_044452</name>
</gene>
<comment type="caution">
    <text evidence="2">The sequence shown here is derived from an EMBL/GenBank/DDBJ whole genome shotgun (WGS) entry which is preliminary data.</text>
</comment>
<reference evidence="2" key="1">
    <citation type="submission" date="2019-03" db="EMBL/GenBank/DDBJ databases">
        <title>Single cell metagenomics reveals metabolic interactions within the superorganism composed of flagellate Streblomastix strix and complex community of Bacteroidetes bacteria on its surface.</title>
        <authorList>
            <person name="Treitli S.C."/>
            <person name="Kolisko M."/>
            <person name="Husnik F."/>
            <person name="Keeling P."/>
            <person name="Hampl V."/>
        </authorList>
    </citation>
    <scope>NUCLEOTIDE SEQUENCE</scope>
    <source>
        <strain evidence="2">STM</strain>
    </source>
</reference>
<sequence>QKLTDDALQEMRISHRWDTINEETQAREQAKLAGDKYIPQQLDNGDSPKQLLARSRYLLFKSADKWTDKQKQRAKILFEQYPDIEKGYSLTHSLRMIFSKNTIKDAAKLSLAKWYNQVTDPEFKSFNTIAATVYEHYDEIVNFFINRSTNASAESFNTKIKTFRTSL</sequence>
<dbReference type="EMBL" id="SNRY01011955">
    <property type="protein sequence ID" value="KAA6303906.1"/>
    <property type="molecule type" value="Genomic_DNA"/>
</dbReference>
<dbReference type="PANTHER" id="PTHR33498">
    <property type="entry name" value="TRANSPOSASE FOR INSERTION SEQUENCE ELEMENT IS1557"/>
    <property type="match status" value="1"/>
</dbReference>
<feature type="domain" description="Transposase IS204/IS1001/IS1096/IS1165 DDE" evidence="1">
    <location>
        <begin position="3"/>
        <end position="164"/>
    </location>
</feature>
<dbReference type="InterPro" id="IPR002560">
    <property type="entry name" value="Transposase_DDE"/>
</dbReference>
<dbReference type="PANTHER" id="PTHR33498:SF1">
    <property type="entry name" value="TRANSPOSASE FOR INSERTION SEQUENCE ELEMENT IS1557"/>
    <property type="match status" value="1"/>
</dbReference>
<dbReference type="Pfam" id="PF01610">
    <property type="entry name" value="DDE_Tnp_ISL3"/>
    <property type="match status" value="1"/>
</dbReference>
<name>A0A5J4P3S0_9ZZZZ</name>
<organism evidence="2">
    <name type="scientific">termite gut metagenome</name>
    <dbReference type="NCBI Taxonomy" id="433724"/>
    <lineage>
        <taxon>unclassified sequences</taxon>
        <taxon>metagenomes</taxon>
        <taxon>organismal metagenomes</taxon>
    </lineage>
</organism>
<evidence type="ECO:0000313" key="2">
    <source>
        <dbReference type="EMBL" id="KAA6303906.1"/>
    </source>
</evidence>